<dbReference type="GO" id="GO:0003700">
    <property type="term" value="F:DNA-binding transcription factor activity"/>
    <property type="evidence" value="ECO:0007669"/>
    <property type="project" value="InterPro"/>
</dbReference>
<evidence type="ECO:0000256" key="3">
    <source>
        <dbReference type="ARBA" id="ARBA00023163"/>
    </source>
</evidence>
<dbReference type="OrthoDB" id="9784718at2"/>
<dbReference type="PANTHER" id="PTHR43537">
    <property type="entry name" value="TRANSCRIPTIONAL REGULATOR, GNTR FAMILY"/>
    <property type="match status" value="1"/>
</dbReference>
<dbReference type="CDD" id="cd07377">
    <property type="entry name" value="WHTH_GntR"/>
    <property type="match status" value="1"/>
</dbReference>
<dbReference type="SUPFAM" id="SSF48008">
    <property type="entry name" value="GntR ligand-binding domain-like"/>
    <property type="match status" value="1"/>
</dbReference>
<dbReference type="EMBL" id="FNKB01000001">
    <property type="protein sequence ID" value="SDQ25452.1"/>
    <property type="molecule type" value="Genomic_DNA"/>
</dbReference>
<organism evidence="5 6">
    <name type="scientific">Leucobacter chromiiresistens</name>
    <dbReference type="NCBI Taxonomy" id="1079994"/>
    <lineage>
        <taxon>Bacteria</taxon>
        <taxon>Bacillati</taxon>
        <taxon>Actinomycetota</taxon>
        <taxon>Actinomycetes</taxon>
        <taxon>Micrococcales</taxon>
        <taxon>Microbacteriaceae</taxon>
        <taxon>Leucobacter</taxon>
    </lineage>
</organism>
<dbReference type="Gene3D" id="1.10.10.10">
    <property type="entry name" value="Winged helix-like DNA-binding domain superfamily/Winged helix DNA-binding domain"/>
    <property type="match status" value="1"/>
</dbReference>
<evidence type="ECO:0000313" key="6">
    <source>
        <dbReference type="Proteomes" id="UP000182690"/>
    </source>
</evidence>
<evidence type="ECO:0000313" key="5">
    <source>
        <dbReference type="EMBL" id="SDQ25452.1"/>
    </source>
</evidence>
<evidence type="ECO:0000256" key="1">
    <source>
        <dbReference type="ARBA" id="ARBA00023015"/>
    </source>
</evidence>
<dbReference type="InterPro" id="IPR008920">
    <property type="entry name" value="TF_FadR/GntR_C"/>
</dbReference>
<dbReference type="InterPro" id="IPR036390">
    <property type="entry name" value="WH_DNA-bd_sf"/>
</dbReference>
<dbReference type="GO" id="GO:0003677">
    <property type="term" value="F:DNA binding"/>
    <property type="evidence" value="ECO:0007669"/>
    <property type="project" value="UniProtKB-KW"/>
</dbReference>
<name>A0A1H0ZDG2_9MICO</name>
<proteinExistence type="predicted"/>
<accession>A0A1H0ZDG2</accession>
<dbReference type="SMART" id="SM00345">
    <property type="entry name" value="HTH_GNTR"/>
    <property type="match status" value="1"/>
</dbReference>
<sequence>MTGATEGIELLIRAARPTNAYEETMQRLLQSIRLGMIGPGERLPAERDLATMLKVSRDTVREALATLAEAGYVVSRRGRYGGTFVAGRIPHDGALGSAGAAPGAAEVEDVTTLRRVLEVGAAREAAGRELTAEERAALARALDECSGSDVSDHRRLDSRLHLLIAELSGSPSLVPLVANLRTRVNALLEEIPVLQPNIAHSSDQHEAIVAAILAGRPAAAAEAMLEHVEGSSALLRGFLSPDAAVGEGRRPA</sequence>
<dbReference type="InterPro" id="IPR011711">
    <property type="entry name" value="GntR_C"/>
</dbReference>
<keyword evidence="1" id="KW-0805">Transcription regulation</keyword>
<dbReference type="PANTHER" id="PTHR43537:SF24">
    <property type="entry name" value="GLUCONATE OPERON TRANSCRIPTIONAL REPRESSOR"/>
    <property type="match status" value="1"/>
</dbReference>
<gene>
    <name evidence="5" type="ORF">SAMN04488565_1658</name>
</gene>
<dbReference type="SUPFAM" id="SSF46785">
    <property type="entry name" value="Winged helix' DNA-binding domain"/>
    <property type="match status" value="1"/>
</dbReference>
<dbReference type="RefSeq" id="WP_010157632.1">
    <property type="nucleotide sequence ID" value="NZ_FNKB01000001.1"/>
</dbReference>
<dbReference type="InterPro" id="IPR036388">
    <property type="entry name" value="WH-like_DNA-bd_sf"/>
</dbReference>
<dbReference type="InterPro" id="IPR000524">
    <property type="entry name" value="Tscrpt_reg_HTH_GntR"/>
</dbReference>
<dbReference type="PRINTS" id="PR00035">
    <property type="entry name" value="HTHGNTR"/>
</dbReference>
<dbReference type="SMART" id="SM00895">
    <property type="entry name" value="FCD"/>
    <property type="match status" value="1"/>
</dbReference>
<keyword evidence="2 5" id="KW-0238">DNA-binding</keyword>
<dbReference type="eggNOG" id="COG2186">
    <property type="taxonomic scope" value="Bacteria"/>
</dbReference>
<dbReference type="PROSITE" id="PS50949">
    <property type="entry name" value="HTH_GNTR"/>
    <property type="match status" value="1"/>
</dbReference>
<dbReference type="Gene3D" id="1.20.120.530">
    <property type="entry name" value="GntR ligand-binding domain-like"/>
    <property type="match status" value="1"/>
</dbReference>
<protein>
    <submittedName>
        <fullName evidence="5">DNA-binding transcriptional regulator, FadR family</fullName>
    </submittedName>
</protein>
<dbReference type="AlphaFoldDB" id="A0A1H0ZDG2"/>
<dbReference type="STRING" id="1079994.SAMN04488565_1658"/>
<evidence type="ECO:0000259" key="4">
    <source>
        <dbReference type="PROSITE" id="PS50949"/>
    </source>
</evidence>
<dbReference type="Pfam" id="PF07729">
    <property type="entry name" value="FCD"/>
    <property type="match status" value="1"/>
</dbReference>
<dbReference type="Proteomes" id="UP000182690">
    <property type="component" value="Unassembled WGS sequence"/>
</dbReference>
<feature type="domain" description="HTH gntR-type" evidence="4">
    <location>
        <begin position="18"/>
        <end position="88"/>
    </location>
</feature>
<reference evidence="5 6" key="1">
    <citation type="submission" date="2016-10" db="EMBL/GenBank/DDBJ databases">
        <authorList>
            <person name="de Groot N.N."/>
        </authorList>
    </citation>
    <scope>NUCLEOTIDE SEQUENCE [LARGE SCALE GENOMIC DNA]</scope>
    <source>
        <strain evidence="5 6">DSM 22788</strain>
    </source>
</reference>
<dbReference type="Pfam" id="PF00392">
    <property type="entry name" value="GntR"/>
    <property type="match status" value="1"/>
</dbReference>
<keyword evidence="3" id="KW-0804">Transcription</keyword>
<evidence type="ECO:0000256" key="2">
    <source>
        <dbReference type="ARBA" id="ARBA00023125"/>
    </source>
</evidence>